<evidence type="ECO:0000256" key="3">
    <source>
        <dbReference type="ARBA" id="ARBA00012758"/>
    </source>
</evidence>
<dbReference type="GO" id="GO:0005737">
    <property type="term" value="C:cytoplasm"/>
    <property type="evidence" value="ECO:0007669"/>
    <property type="project" value="UniProtKB-SubCell"/>
</dbReference>
<dbReference type="AlphaFoldDB" id="A0A1H9W3W4"/>
<dbReference type="InterPro" id="IPR013320">
    <property type="entry name" value="ConA-like_dom_sf"/>
</dbReference>
<dbReference type="InterPro" id="IPR006232">
    <property type="entry name" value="Suc6P_hydrolase"/>
</dbReference>
<keyword evidence="5 8" id="KW-0378">Hydrolase</keyword>
<evidence type="ECO:0000256" key="9">
    <source>
        <dbReference type="RuleBase" id="RU365015"/>
    </source>
</evidence>
<dbReference type="PANTHER" id="PTHR43101:SF1">
    <property type="entry name" value="BETA-FRUCTOSIDASE"/>
    <property type="match status" value="1"/>
</dbReference>
<dbReference type="Proteomes" id="UP000198571">
    <property type="component" value="Unassembled WGS sequence"/>
</dbReference>
<feature type="domain" description="Glycosyl hydrolase family 32 C-terminal" evidence="11">
    <location>
        <begin position="368"/>
        <end position="455"/>
    </location>
</feature>
<dbReference type="STRING" id="1601833.SAMN05518684_11456"/>
<organism evidence="12 13">
    <name type="scientific">Salipaludibacillus aurantiacus</name>
    <dbReference type="NCBI Taxonomy" id="1601833"/>
    <lineage>
        <taxon>Bacteria</taxon>
        <taxon>Bacillati</taxon>
        <taxon>Bacillota</taxon>
        <taxon>Bacilli</taxon>
        <taxon>Bacillales</taxon>
        <taxon>Bacillaceae</taxon>
    </lineage>
</organism>
<dbReference type="InterPro" id="IPR013148">
    <property type="entry name" value="Glyco_hydro_32_N"/>
</dbReference>
<comment type="function">
    <text evidence="9">Enables the bacterium to metabolize sucrose as a sole carbon source.</text>
</comment>
<evidence type="ECO:0000256" key="1">
    <source>
        <dbReference type="ARBA" id="ARBA00004914"/>
    </source>
</evidence>
<comment type="similarity">
    <text evidence="2 8">Belongs to the glycosyl hydrolase 32 family.</text>
</comment>
<dbReference type="EC" id="3.2.1.26" evidence="3 8"/>
<evidence type="ECO:0000313" key="13">
    <source>
        <dbReference type="Proteomes" id="UP000198571"/>
    </source>
</evidence>
<evidence type="ECO:0000256" key="4">
    <source>
        <dbReference type="ARBA" id="ARBA00019623"/>
    </source>
</evidence>
<comment type="pathway">
    <text evidence="1 9">Glycan biosynthesis; sucrose metabolism.</text>
</comment>
<dbReference type="Pfam" id="PF00251">
    <property type="entry name" value="Glyco_hydro_32N"/>
    <property type="match status" value="1"/>
</dbReference>
<sequence length="483" mass="55968">MPEFINFANRQNRFLSLNDVSHDYLQEIKNKTKSDPYYPVYHIAPHHGLLNDPNGLSFYNGRYHIFYQWFPLGPVHGLKYWYHVSTSNFIDFKDHGVALKPDQPFDSHGCFSGCAITEEDELHLYYTGNRVTEENEVHQSQVYAKLKADGQLADKKVIVETPPKGFSEDFRDPFVFVKNRTYFMLVGGRQTNGEGGIALFEGEDKENLTYKGTLNTNFNGVGHMWECPNYFEHKEKGIVIFSPQGQLPKDKYHFNNVFSVVYAIGDCFDFDDVRFNAEKYHELDKGFDFYAPQIFEDDKSRHILIGWLGNSKNSYPTDENMWAHMLTIPREILIESGRLVQKPLKELVDLRGEAVSVRGEHRLHTQSFELEVNADPHFEMVFMNNDGDYVTFSSSNEEYCLDRTHMTEVYAVSYGTKRYAMRKVKNAHIIRIFIDRSSLEIFCDNGETVFTSRIFIKNLTTLKTSGVTGDLYNLKPIHLSEKN</sequence>
<dbReference type="Gene3D" id="2.115.10.20">
    <property type="entry name" value="Glycosyl hydrolase domain, family 43"/>
    <property type="match status" value="1"/>
</dbReference>
<dbReference type="GO" id="GO:0004564">
    <property type="term" value="F:beta-fructofuranosidase activity"/>
    <property type="evidence" value="ECO:0007669"/>
    <property type="project" value="UniProtKB-EC"/>
</dbReference>
<keyword evidence="9" id="KW-0963">Cytoplasm</keyword>
<evidence type="ECO:0000256" key="5">
    <source>
        <dbReference type="ARBA" id="ARBA00022801"/>
    </source>
</evidence>
<dbReference type="PANTHER" id="PTHR43101">
    <property type="entry name" value="BETA-FRUCTOSIDASE"/>
    <property type="match status" value="1"/>
</dbReference>
<dbReference type="Gene3D" id="2.60.120.560">
    <property type="entry name" value="Exo-inulinase, domain 1"/>
    <property type="match status" value="1"/>
</dbReference>
<dbReference type="SUPFAM" id="SSF75005">
    <property type="entry name" value="Arabinanase/levansucrase/invertase"/>
    <property type="match status" value="1"/>
</dbReference>
<keyword evidence="6 8" id="KW-0326">Glycosidase</keyword>
<dbReference type="InterPro" id="IPR023296">
    <property type="entry name" value="Glyco_hydro_beta-prop_sf"/>
</dbReference>
<accession>A0A1H9W3W4</accession>
<dbReference type="OrthoDB" id="9759709at2"/>
<dbReference type="InterPro" id="IPR001362">
    <property type="entry name" value="Glyco_hydro_32"/>
</dbReference>
<protein>
    <recommendedName>
        <fullName evidence="4 8">Sucrose-6-phosphate hydrolase</fullName>
        <ecNumber evidence="3 8">3.2.1.26</ecNumber>
    </recommendedName>
    <alternativeName>
        <fullName evidence="7 9">Invertase</fullName>
    </alternativeName>
</protein>
<dbReference type="NCBIfam" id="TIGR01322">
    <property type="entry name" value="scrB_fam"/>
    <property type="match status" value="1"/>
</dbReference>
<dbReference type="InterPro" id="IPR013189">
    <property type="entry name" value="Glyco_hydro_32_C"/>
</dbReference>
<dbReference type="InterPro" id="IPR051214">
    <property type="entry name" value="GH32_Enzymes"/>
</dbReference>
<comment type="catalytic activity">
    <reaction evidence="8">
        <text>Hydrolysis of terminal non-reducing beta-D-fructofuranoside residues in beta-D-fructofuranosides.</text>
        <dbReference type="EC" id="3.2.1.26"/>
    </reaction>
</comment>
<keyword evidence="13" id="KW-1185">Reference proteome</keyword>
<dbReference type="CDD" id="cd18623">
    <property type="entry name" value="GH32_ScrB-like"/>
    <property type="match status" value="1"/>
</dbReference>
<reference evidence="13" key="1">
    <citation type="submission" date="2016-10" db="EMBL/GenBank/DDBJ databases">
        <authorList>
            <person name="Varghese N."/>
            <person name="Submissions S."/>
        </authorList>
    </citation>
    <scope>NUCLEOTIDE SEQUENCE [LARGE SCALE GENOMIC DNA]</scope>
    <source>
        <strain evidence="13">S9</strain>
    </source>
</reference>
<feature type="domain" description="Glycosyl hydrolase family 32 N-terminal" evidence="10">
    <location>
        <begin position="42"/>
        <end position="343"/>
    </location>
</feature>
<dbReference type="UniPathway" id="UPA00238"/>
<evidence type="ECO:0000256" key="7">
    <source>
        <dbReference type="ARBA" id="ARBA00033367"/>
    </source>
</evidence>
<dbReference type="GO" id="GO:0005985">
    <property type="term" value="P:sucrose metabolic process"/>
    <property type="evidence" value="ECO:0007669"/>
    <property type="project" value="UniProtKB-UniPathway"/>
</dbReference>
<evidence type="ECO:0000256" key="2">
    <source>
        <dbReference type="ARBA" id="ARBA00009902"/>
    </source>
</evidence>
<dbReference type="InterPro" id="IPR018053">
    <property type="entry name" value="Glyco_hydro_32_AS"/>
</dbReference>
<evidence type="ECO:0000259" key="11">
    <source>
        <dbReference type="Pfam" id="PF08244"/>
    </source>
</evidence>
<evidence type="ECO:0000256" key="6">
    <source>
        <dbReference type="ARBA" id="ARBA00023295"/>
    </source>
</evidence>
<dbReference type="Pfam" id="PF08244">
    <property type="entry name" value="Glyco_hydro_32C"/>
    <property type="match status" value="1"/>
</dbReference>
<evidence type="ECO:0000259" key="10">
    <source>
        <dbReference type="Pfam" id="PF00251"/>
    </source>
</evidence>
<dbReference type="EMBL" id="FOGT01000014">
    <property type="protein sequence ID" value="SES28630.1"/>
    <property type="molecule type" value="Genomic_DNA"/>
</dbReference>
<comment type="subcellular location">
    <subcellularLocation>
        <location evidence="9">Cytoplasm</location>
    </subcellularLocation>
</comment>
<dbReference type="SMART" id="SM00640">
    <property type="entry name" value="Glyco_32"/>
    <property type="match status" value="1"/>
</dbReference>
<dbReference type="PROSITE" id="PS00609">
    <property type="entry name" value="GLYCOSYL_HYDROL_F32"/>
    <property type="match status" value="1"/>
</dbReference>
<name>A0A1H9W3W4_9BACI</name>
<evidence type="ECO:0000256" key="8">
    <source>
        <dbReference type="RuleBase" id="RU362110"/>
    </source>
</evidence>
<proteinExistence type="inferred from homology"/>
<dbReference type="RefSeq" id="WP_093054180.1">
    <property type="nucleotide sequence ID" value="NZ_FOGT01000014.1"/>
</dbReference>
<evidence type="ECO:0000313" key="12">
    <source>
        <dbReference type="EMBL" id="SES28630.1"/>
    </source>
</evidence>
<keyword evidence="9" id="KW-0119">Carbohydrate metabolism</keyword>
<gene>
    <name evidence="12" type="ORF">SAMN05518684_11456</name>
</gene>
<dbReference type="SUPFAM" id="SSF49899">
    <property type="entry name" value="Concanavalin A-like lectins/glucanases"/>
    <property type="match status" value="1"/>
</dbReference>